<protein>
    <submittedName>
        <fullName evidence="1">Lactam utilization protein lamB</fullName>
    </submittedName>
</protein>
<dbReference type="SUPFAM" id="SSF88713">
    <property type="entry name" value="Glycoside hydrolase/deacetylase"/>
    <property type="match status" value="1"/>
</dbReference>
<accession>A0AA39XPH5</accession>
<keyword evidence="2" id="KW-1185">Reference proteome</keyword>
<dbReference type="PANTHER" id="PTHR30292">
    <property type="entry name" value="UNCHARACTERIZED PROTEIN YBGL-RELATED"/>
    <property type="match status" value="1"/>
</dbReference>
<dbReference type="Proteomes" id="UP001175001">
    <property type="component" value="Unassembled WGS sequence"/>
</dbReference>
<dbReference type="AlphaFoldDB" id="A0AA39XPH5"/>
<dbReference type="EMBL" id="JAUJDW010000112">
    <property type="protein sequence ID" value="KAK0637833.1"/>
    <property type="molecule type" value="Genomic_DNA"/>
</dbReference>
<dbReference type="Gene3D" id="3.20.20.370">
    <property type="entry name" value="Glycoside hydrolase/deacetylase"/>
    <property type="match status" value="1"/>
</dbReference>
<comment type="caution">
    <text evidence="1">The sequence shown here is derived from an EMBL/GenBank/DDBJ whole genome shotgun (WGS) entry which is preliminary data.</text>
</comment>
<sequence length="253" mass="27538">MAPSKHKVKINVDLGEGYGNFKCGPDEELIPLIDHANVACGFHAGDPLIMQQTVRLCAQHSVAVGAHPGLPDIQGFGRREIKMTPEELTAMTRYQIGALQAFLDAEGIPLHHVKPHGVLYGMMYRDAEVCRAVYAAVPKGVPVFGLAGTVQERVAREMGLGFVAELYGDVKYNEDGTLVIDRKKKPWTPEETRAHVTSQVYEGAVTAVTGEKVDLPLGEYEVSLCCHSDSPGCMEIVKASRAIVDEFNAKTFS</sequence>
<dbReference type="GO" id="GO:0005975">
    <property type="term" value="P:carbohydrate metabolic process"/>
    <property type="evidence" value="ECO:0007669"/>
    <property type="project" value="InterPro"/>
</dbReference>
<dbReference type="PANTHER" id="PTHR30292:SF0">
    <property type="entry name" value="5-OXOPROLINASE SUBUNIT A"/>
    <property type="match status" value="1"/>
</dbReference>
<gene>
    <name evidence="1" type="primary">lamB</name>
    <name evidence="1" type="ORF">DIS24_g10431</name>
</gene>
<proteinExistence type="predicted"/>
<evidence type="ECO:0000313" key="1">
    <source>
        <dbReference type="EMBL" id="KAK0637833.1"/>
    </source>
</evidence>
<dbReference type="NCBIfam" id="NF003814">
    <property type="entry name" value="PRK05406.1-3"/>
    <property type="match status" value="1"/>
</dbReference>
<evidence type="ECO:0000313" key="2">
    <source>
        <dbReference type="Proteomes" id="UP001175001"/>
    </source>
</evidence>
<reference evidence="1" key="1">
    <citation type="submission" date="2023-06" db="EMBL/GenBank/DDBJ databases">
        <title>Multi-omics analyses reveal the molecular pathogenesis toolkit of Lasiodiplodia hormozganensis, a cross-kingdom pathogen.</title>
        <authorList>
            <person name="Felix C."/>
            <person name="Meneses R."/>
            <person name="Goncalves M.F.M."/>
            <person name="Tilleman L."/>
            <person name="Duarte A.S."/>
            <person name="Jorrin-Novo J.V."/>
            <person name="Van De Peer Y."/>
            <person name="Deforce D."/>
            <person name="Van Nieuwerburgh F."/>
            <person name="Esteves A.C."/>
            <person name="Alves A."/>
        </authorList>
    </citation>
    <scope>NUCLEOTIDE SEQUENCE</scope>
    <source>
        <strain evidence="1">CBS 339.90</strain>
    </source>
</reference>
<organism evidence="1 2">
    <name type="scientific">Lasiodiplodia hormozganensis</name>
    <dbReference type="NCBI Taxonomy" id="869390"/>
    <lineage>
        <taxon>Eukaryota</taxon>
        <taxon>Fungi</taxon>
        <taxon>Dikarya</taxon>
        <taxon>Ascomycota</taxon>
        <taxon>Pezizomycotina</taxon>
        <taxon>Dothideomycetes</taxon>
        <taxon>Dothideomycetes incertae sedis</taxon>
        <taxon>Botryosphaeriales</taxon>
        <taxon>Botryosphaeriaceae</taxon>
        <taxon>Lasiodiplodia</taxon>
    </lineage>
</organism>
<dbReference type="InterPro" id="IPR011330">
    <property type="entry name" value="Glyco_hydro/deAcase_b/a-brl"/>
</dbReference>
<dbReference type="Pfam" id="PF03746">
    <property type="entry name" value="LamB_YcsF"/>
    <property type="match status" value="1"/>
</dbReference>
<name>A0AA39XPH5_9PEZI</name>
<dbReference type="InterPro" id="IPR005501">
    <property type="entry name" value="LamB/YcsF/PxpA-like"/>
</dbReference>